<dbReference type="OrthoDB" id="73691at2759"/>
<evidence type="ECO:0000313" key="2">
    <source>
        <dbReference type="Proteomes" id="UP000663131"/>
    </source>
</evidence>
<dbReference type="Proteomes" id="UP000663131">
    <property type="component" value="Chromosome 9"/>
</dbReference>
<organism evidence="1 2">
    <name type="scientific">Dekkera bruxellensis</name>
    <name type="common">Brettanomyces custersii</name>
    <dbReference type="NCBI Taxonomy" id="5007"/>
    <lineage>
        <taxon>Eukaryota</taxon>
        <taxon>Fungi</taxon>
        <taxon>Dikarya</taxon>
        <taxon>Ascomycota</taxon>
        <taxon>Saccharomycotina</taxon>
        <taxon>Pichiomycetes</taxon>
        <taxon>Pichiales</taxon>
        <taxon>Pichiaceae</taxon>
        <taxon>Brettanomyces</taxon>
    </lineage>
</organism>
<sequence>MIVFSALVDKGFRSWKLSSISVQYLHPCNNRHFHEITATNGERPQILTSRKLDQLMHNIQNNCLEIQDGNELIQQMVYQRWPHSKQTKPGANVDRINCISSLPQFHLLKSSNEIMKTLEHDRPDLNNGLRKDLTFKYRMLQGYGNFFRAGILNVWKNYWNLRRTAYRKIDPLYVFDNGLDRNDTATGNPKDKKLLLRNKTIEQIVSELATAVRCKENIMKEKMWLFESESDRHYIRLKRNMMQQMLRNKFDAPKLPFFAVILVLLEELSVAVCWLSPYILPTTCLYPKFMPRYFARSIKAQRRLKELRKNKSLKDIASGNPFSIDTEEAVMMCEFLMINTSFKWANCLENKDFMRRRLLQRYKEIALDNYLIIRDGGVEKLTDLELFSTNLRRGLIDLDLLTGKIKKKPNGDYKEYFDFDQMRNDLRTFIVNFDDRRNNIGLFGLFATTSCI</sequence>
<dbReference type="GeneID" id="64575026"/>
<dbReference type="RefSeq" id="XP_041139407.1">
    <property type="nucleotide sequence ID" value="XM_041281616.1"/>
</dbReference>
<gene>
    <name evidence="1" type="ORF">BRETT_003102</name>
</gene>
<evidence type="ECO:0008006" key="3">
    <source>
        <dbReference type="Google" id="ProtNLM"/>
    </source>
</evidence>
<dbReference type="AlphaFoldDB" id="A0A871REC6"/>
<proteinExistence type="predicted"/>
<name>A0A871REC6_DEKBR</name>
<evidence type="ECO:0000313" key="1">
    <source>
        <dbReference type="EMBL" id="QOU22914.1"/>
    </source>
</evidence>
<reference evidence="1" key="1">
    <citation type="submission" date="2020-10" db="EMBL/GenBank/DDBJ databases">
        <authorList>
            <person name="Palmer J.M."/>
        </authorList>
    </citation>
    <scope>NUCLEOTIDE SEQUENCE</scope>
    <source>
        <strain evidence="1">UCD 2041</strain>
    </source>
</reference>
<protein>
    <recommendedName>
        <fullName evidence="3">Letm1 RBD domain-containing protein</fullName>
    </recommendedName>
</protein>
<reference evidence="1" key="2">
    <citation type="journal article" name="BMC Genomics">
        <title>New genome assemblies reveal patterns of domestication and adaptation across Brettanomyces (Dekkera) species.</title>
        <authorList>
            <person name="Roach M.J."/>
            <person name="Borneman A.R."/>
        </authorList>
    </citation>
    <scope>NUCLEOTIDE SEQUENCE</scope>
    <source>
        <strain evidence="1">UCD 2041</strain>
    </source>
</reference>
<accession>A0A871REC6</accession>
<dbReference type="KEGG" id="bbrx:BRETT_003102"/>
<dbReference type="EMBL" id="CP063137">
    <property type="protein sequence ID" value="QOU22914.1"/>
    <property type="molecule type" value="Genomic_DNA"/>
</dbReference>